<comment type="catalytic activity">
    <reaction evidence="2">
        <text>an L-aminoacyl-L-amino acid + H2O = 2 an L-alpha-amino acid</text>
        <dbReference type="Rhea" id="RHEA:48940"/>
        <dbReference type="ChEBI" id="CHEBI:15377"/>
        <dbReference type="ChEBI" id="CHEBI:59869"/>
        <dbReference type="ChEBI" id="CHEBI:77460"/>
        <dbReference type="EC" id="3.4.13.19"/>
    </reaction>
</comment>
<protein>
    <recommendedName>
        <fullName evidence="2">Dipeptidase</fullName>
        <ecNumber evidence="2">3.4.13.19</ecNumber>
    </recommendedName>
</protein>
<dbReference type="Pfam" id="PF01244">
    <property type="entry name" value="Peptidase_M19"/>
    <property type="match status" value="1"/>
</dbReference>
<proteinExistence type="inferred from homology"/>
<accession>A0AAN4PBB8</accession>
<dbReference type="EMBL" id="BCLY01000001">
    <property type="protein sequence ID" value="GAQ03013.1"/>
    <property type="molecule type" value="Genomic_DNA"/>
</dbReference>
<dbReference type="GO" id="GO:0006508">
    <property type="term" value="P:proteolysis"/>
    <property type="evidence" value="ECO:0007669"/>
    <property type="project" value="UniProtKB-KW"/>
</dbReference>
<dbReference type="Gene3D" id="3.20.20.140">
    <property type="entry name" value="Metal-dependent hydrolases"/>
    <property type="match status" value="1"/>
</dbReference>
<dbReference type="AlphaFoldDB" id="A0AAN4PBB8"/>
<keyword evidence="2" id="KW-0378">Hydrolase</keyword>
<dbReference type="InterPro" id="IPR008257">
    <property type="entry name" value="Pept_M19"/>
</dbReference>
<evidence type="ECO:0000313" key="4">
    <source>
        <dbReference type="Proteomes" id="UP000051487"/>
    </source>
</evidence>
<sequence length="461" mass="50986">MTYHQMFSKMSDEKKQSLESFSYDEEKHVQTSKNTSFARYLRRLAVTLVLACLLLFTTVSPRLSAPLSIEQRVDKILSGTPLIDGHDDLPISIRAFFNNKIYADNFTVPFTQGNLKGHVDLPRLSKGKVGGTFWSVYVECPKNWEDFSDATYTTSVRQTFEQVDLMSRLAKAYPDTFSSPPNGTTALQAFLDGKIISPYGIEGLHSIGNSLALLRNFYSLGVSYATLTHNCHNRYADAALTEQHGSIRKAIPHWHGISEAGKDLVYEMNRMGMIVDLAHVSVDTMRDVLGAGKDNWPGSRAPVIYSHSSTYAICPHPRNVPDDVLELVKAKDSLVMVNFSPDFISCTASDHPDELPKTDMEHATLGKVADHIMHIGGLIGFEHVGLGSDFDGIPTVPRGLEDVSKFPDLIAELLRRGVSDEDAAKVAGGNLLRVWKRIDEVALQMQAEGALPVEDNIVYVA</sequence>
<dbReference type="PROSITE" id="PS51365">
    <property type="entry name" value="RENAL_DIPEPTIDASE_2"/>
    <property type="match status" value="1"/>
</dbReference>
<dbReference type="SUPFAM" id="SSF51556">
    <property type="entry name" value="Metallo-dependent hydrolases"/>
    <property type="match status" value="1"/>
</dbReference>
<evidence type="ECO:0000256" key="2">
    <source>
        <dbReference type="RuleBase" id="RU341113"/>
    </source>
</evidence>
<organism evidence="3 4">
    <name type="scientific">Aspergillus lentulus</name>
    <dbReference type="NCBI Taxonomy" id="293939"/>
    <lineage>
        <taxon>Eukaryota</taxon>
        <taxon>Fungi</taxon>
        <taxon>Dikarya</taxon>
        <taxon>Ascomycota</taxon>
        <taxon>Pezizomycotina</taxon>
        <taxon>Eurotiomycetes</taxon>
        <taxon>Eurotiomycetidae</taxon>
        <taxon>Eurotiales</taxon>
        <taxon>Aspergillaceae</taxon>
        <taxon>Aspergillus</taxon>
        <taxon>Aspergillus subgen. Fumigati</taxon>
    </lineage>
</organism>
<reference evidence="3 4" key="1">
    <citation type="submission" date="2015-11" db="EMBL/GenBank/DDBJ databases">
        <title>Aspergillus lentulus strain IFM 54703T.</title>
        <authorList>
            <person name="Kusuya Y."/>
            <person name="Sakai K."/>
            <person name="Kamei K."/>
            <person name="Takahashi H."/>
            <person name="Yaguchi T."/>
        </authorList>
    </citation>
    <scope>NUCLEOTIDE SEQUENCE [LARGE SCALE GENOMIC DNA]</scope>
    <source>
        <strain evidence="3 4">IFM 54703</strain>
    </source>
</reference>
<dbReference type="GO" id="GO:0070573">
    <property type="term" value="F:metallodipeptidase activity"/>
    <property type="evidence" value="ECO:0007669"/>
    <property type="project" value="InterPro"/>
</dbReference>
<dbReference type="EC" id="3.4.13.19" evidence="2"/>
<keyword evidence="2" id="KW-0862">Zinc</keyword>
<dbReference type="PANTHER" id="PTHR10443">
    <property type="entry name" value="MICROSOMAL DIPEPTIDASE"/>
    <property type="match status" value="1"/>
</dbReference>
<dbReference type="InterPro" id="IPR032466">
    <property type="entry name" value="Metal_Hydrolase"/>
</dbReference>
<keyword evidence="2" id="KW-0645">Protease</keyword>
<gene>
    <name evidence="3" type="ORF">ALT_0334</name>
</gene>
<dbReference type="GO" id="GO:0046872">
    <property type="term" value="F:metal ion binding"/>
    <property type="evidence" value="ECO:0007669"/>
    <property type="project" value="UniProtKB-UniRule"/>
</dbReference>
<comment type="similarity">
    <text evidence="2">Belongs to the metallo-dependent hydrolases superfamily. Peptidase M19 family.</text>
</comment>
<evidence type="ECO:0000313" key="3">
    <source>
        <dbReference type="EMBL" id="GAQ03013.1"/>
    </source>
</evidence>
<dbReference type="PANTHER" id="PTHR10443:SF12">
    <property type="entry name" value="DIPEPTIDASE"/>
    <property type="match status" value="1"/>
</dbReference>
<keyword evidence="2" id="KW-0479">Metal-binding</keyword>
<name>A0AAN4PBB8_ASPLE</name>
<keyword evidence="2" id="KW-0482">Metalloprotease</keyword>
<dbReference type="Proteomes" id="UP000051487">
    <property type="component" value="Unassembled WGS sequence"/>
</dbReference>
<comment type="cofactor">
    <cofactor evidence="2">
        <name>Zn(2+)</name>
        <dbReference type="ChEBI" id="CHEBI:29105"/>
    </cofactor>
</comment>
<comment type="caution">
    <text evidence="3">The sequence shown here is derived from an EMBL/GenBank/DDBJ whole genome shotgun (WGS) entry which is preliminary data.</text>
</comment>
<dbReference type="CDD" id="cd01301">
    <property type="entry name" value="rDP_like"/>
    <property type="match status" value="1"/>
</dbReference>
<evidence type="ECO:0000256" key="1">
    <source>
        <dbReference type="ARBA" id="ARBA00022997"/>
    </source>
</evidence>
<keyword evidence="1 2" id="KW-0224">Dipeptidase</keyword>